<dbReference type="AlphaFoldDB" id="A0A135ZZT5"/>
<accession>A0A135ZZT5</accession>
<keyword evidence="3" id="KW-1185">Reference proteome</keyword>
<proteinExistence type="predicted"/>
<feature type="domain" description="VTC" evidence="1">
    <location>
        <begin position="68"/>
        <end position="170"/>
    </location>
</feature>
<dbReference type="Proteomes" id="UP000070299">
    <property type="component" value="Unassembled WGS sequence"/>
</dbReference>
<dbReference type="InterPro" id="IPR042267">
    <property type="entry name" value="VTC_sf"/>
</dbReference>
<dbReference type="GO" id="GO:0006799">
    <property type="term" value="P:polyphosphate biosynthetic process"/>
    <property type="evidence" value="ECO:0007669"/>
    <property type="project" value="UniProtKB-ARBA"/>
</dbReference>
<sequence length="221" mass="25967">MILANNKRVIMLNAQIIEPYKGYQKQWFGTGGAKYSDNKNQEQDLNASLERFQSHHLADLDKANLMDRVDVKFLLPRAFLPGLLARLQNYYSVLEINNQRISRYYNQYFDTNNLRFYYDHHNGKLNRYKVRQQTYLDTNTQFLEVKFKNNNKRTIKSRILCSTTENNDHARNTFIQGAMNMSYDDLMVSQQGGYQRIALANEASAGYGFLHSQFSWRCDLA</sequence>
<organism evidence="2 3">
    <name type="scientific">Paraglaciecola hydrolytica</name>
    <dbReference type="NCBI Taxonomy" id="1799789"/>
    <lineage>
        <taxon>Bacteria</taxon>
        <taxon>Pseudomonadati</taxon>
        <taxon>Pseudomonadota</taxon>
        <taxon>Gammaproteobacteria</taxon>
        <taxon>Alteromonadales</taxon>
        <taxon>Alteromonadaceae</taxon>
        <taxon>Paraglaciecola</taxon>
    </lineage>
</organism>
<reference evidence="3" key="1">
    <citation type="submission" date="2016-02" db="EMBL/GenBank/DDBJ databases">
        <authorList>
            <person name="Schultz-Johansen M."/>
            <person name="Glaring M.A."/>
            <person name="Bech P.K."/>
            <person name="Stougaard P."/>
        </authorList>
    </citation>
    <scope>NUCLEOTIDE SEQUENCE [LARGE SCALE GENOMIC DNA]</scope>
    <source>
        <strain evidence="3">S66</strain>
    </source>
</reference>
<name>A0A135ZZT5_9ALTE</name>
<evidence type="ECO:0000313" key="3">
    <source>
        <dbReference type="Proteomes" id="UP000070299"/>
    </source>
</evidence>
<evidence type="ECO:0000313" key="2">
    <source>
        <dbReference type="EMBL" id="KXI28453.1"/>
    </source>
</evidence>
<dbReference type="Pfam" id="PF09359">
    <property type="entry name" value="VTC"/>
    <property type="match status" value="1"/>
</dbReference>
<dbReference type="EMBL" id="LSNE01000006">
    <property type="protein sequence ID" value="KXI28453.1"/>
    <property type="molecule type" value="Genomic_DNA"/>
</dbReference>
<gene>
    <name evidence="2" type="ORF">AX660_15265</name>
</gene>
<evidence type="ECO:0000259" key="1">
    <source>
        <dbReference type="Pfam" id="PF09359"/>
    </source>
</evidence>
<protein>
    <recommendedName>
        <fullName evidence="1">VTC domain-containing protein</fullName>
    </recommendedName>
</protein>
<comment type="caution">
    <text evidence="2">The sequence shown here is derived from an EMBL/GenBank/DDBJ whole genome shotgun (WGS) entry which is preliminary data.</text>
</comment>
<dbReference type="InterPro" id="IPR018966">
    <property type="entry name" value="VTC_domain"/>
</dbReference>
<dbReference type="Gene3D" id="3.20.100.30">
    <property type="entry name" value="VTC, catalytic tunnel domain"/>
    <property type="match status" value="1"/>
</dbReference>